<reference evidence="3" key="3">
    <citation type="submission" date="2024-02" db="UniProtKB">
        <authorList>
            <consortium name="WormBaseParasite"/>
        </authorList>
    </citation>
    <scope>IDENTIFICATION</scope>
    <source>
        <strain evidence="3">pt0022</strain>
    </source>
</reference>
<reference evidence="2" key="2">
    <citation type="journal article" date="2016" name="Mol. Ecol.">
        <title>Population genomics of the filarial nematode parasite Wuchereria bancrofti from mosquitoes.</title>
        <authorList>
            <person name="Small S.T."/>
            <person name="Reimer L.J."/>
            <person name="Tisch D.J."/>
            <person name="King C.L."/>
            <person name="Christensen B.M."/>
            <person name="Siba P.M."/>
            <person name="Kazura J.W."/>
            <person name="Serre D."/>
            <person name="Zimmerman P.A."/>
        </authorList>
    </citation>
    <scope>NUCLEOTIDE SEQUENCE</scope>
    <source>
        <strain evidence="2">pt0022</strain>
    </source>
</reference>
<evidence type="ECO:0000256" key="1">
    <source>
        <dbReference type="SAM" id="Phobius"/>
    </source>
</evidence>
<dbReference type="WBParaSite" id="mrna-Wban_08757">
    <property type="protein sequence ID" value="mrna-Wban_08757"/>
    <property type="gene ID" value="Wban_08757"/>
</dbReference>
<evidence type="ECO:0000313" key="2">
    <source>
        <dbReference type="Proteomes" id="UP000093561"/>
    </source>
</evidence>
<evidence type="ECO:0000313" key="3">
    <source>
        <dbReference type="WBParaSite" id="mrna-Wban_08757"/>
    </source>
</evidence>
<accession>A0AAF5Q280</accession>
<keyword evidence="1" id="KW-0812">Transmembrane</keyword>
<protein>
    <submittedName>
        <fullName evidence="3">Uncharacterized protein</fullName>
    </submittedName>
</protein>
<proteinExistence type="predicted"/>
<dbReference type="Proteomes" id="UP000093561">
    <property type="component" value="Unassembled WGS sequence"/>
</dbReference>
<name>A0AAF5Q280_WUCBA</name>
<reference evidence="2" key="1">
    <citation type="submission" date="2015-03" db="EMBL/GenBank/DDBJ databases">
        <title>Wuchereria bancrofti Genome Sequencing Papua New Guinea Strain.</title>
        <authorList>
            <person name="Small S.T."/>
            <person name="Serre D."/>
            <person name="Zimmerman P.A."/>
        </authorList>
    </citation>
    <scope>NUCLEOTIDE SEQUENCE [LARGE SCALE GENOMIC DNA]</scope>
    <source>
        <strain evidence="2">pt0022</strain>
    </source>
</reference>
<dbReference type="AlphaFoldDB" id="A0AAF5Q280"/>
<organism evidence="2 3">
    <name type="scientific">Wuchereria bancrofti</name>
    <dbReference type="NCBI Taxonomy" id="6293"/>
    <lineage>
        <taxon>Eukaryota</taxon>
        <taxon>Metazoa</taxon>
        <taxon>Ecdysozoa</taxon>
        <taxon>Nematoda</taxon>
        <taxon>Chromadorea</taxon>
        <taxon>Rhabditida</taxon>
        <taxon>Spirurina</taxon>
        <taxon>Spiruromorpha</taxon>
        <taxon>Filarioidea</taxon>
        <taxon>Onchocercidae</taxon>
        <taxon>Wuchereria</taxon>
    </lineage>
</organism>
<keyword evidence="1" id="KW-0472">Membrane</keyword>
<keyword evidence="1" id="KW-1133">Transmembrane helix</keyword>
<feature type="transmembrane region" description="Helical" evidence="1">
    <location>
        <begin position="6"/>
        <end position="29"/>
    </location>
</feature>
<sequence>MILEFLICLIFMAIVPLHCFYQIIFFFIFKKNK</sequence>